<evidence type="ECO:0000313" key="1">
    <source>
        <dbReference type="EMBL" id="MEX3935733.1"/>
    </source>
</evidence>
<accession>A0ACC6U7S0</accession>
<dbReference type="EMBL" id="JBFRCH010000023">
    <property type="protein sequence ID" value="MEX3935733.1"/>
    <property type="molecule type" value="Genomic_DNA"/>
</dbReference>
<comment type="caution">
    <text evidence="1">The sequence shown here is derived from an EMBL/GenBank/DDBJ whole genome shotgun (WGS) entry which is preliminary data.</text>
</comment>
<keyword evidence="2" id="KW-1185">Reference proteome</keyword>
<evidence type="ECO:0000313" key="2">
    <source>
        <dbReference type="Proteomes" id="UP001558850"/>
    </source>
</evidence>
<organism evidence="1 2">
    <name type="scientific">Paraburkholderia phymatum</name>
    <dbReference type="NCBI Taxonomy" id="148447"/>
    <lineage>
        <taxon>Bacteria</taxon>
        <taxon>Pseudomonadati</taxon>
        <taxon>Pseudomonadota</taxon>
        <taxon>Betaproteobacteria</taxon>
        <taxon>Burkholderiales</taxon>
        <taxon>Burkholderiaceae</taxon>
        <taxon>Paraburkholderia</taxon>
    </lineage>
</organism>
<name>A0ACC6U7S0_9BURK</name>
<reference evidence="1" key="1">
    <citation type="submission" date="2024-07" db="EMBL/GenBank/DDBJ databases">
        <title>A survey of Mimosa microsymbionts across Brazilian biomes reveals a high diversity of Paraburkholderia nodulating endemic species, but also that Cupriavidus is common as a symbiont of widespread species.</title>
        <authorList>
            <person name="Rouws L."/>
            <person name="Barauna A."/>
            <person name="Beukes C."/>
            <person name="Rouws J.R.C."/>
            <person name="De Faria S.M."/>
            <person name="Gross E."/>
            <person name="Bueno Dos Reis Junior F."/>
            <person name="Simon M.F."/>
            <person name="Maluk M."/>
            <person name="Odee D.W."/>
            <person name="Kenicer G."/>
            <person name="Young J.P.W."/>
            <person name="Reis V.M."/>
            <person name="Zilli J."/>
            <person name="James E.K."/>
        </authorList>
    </citation>
    <scope>NUCLEOTIDE SEQUENCE</scope>
    <source>
        <strain evidence="1">EG181B</strain>
    </source>
</reference>
<proteinExistence type="predicted"/>
<dbReference type="Proteomes" id="UP001558850">
    <property type="component" value="Unassembled WGS sequence"/>
</dbReference>
<gene>
    <name evidence="1" type="ORF">AB4Y32_28695</name>
</gene>
<protein>
    <submittedName>
        <fullName evidence="1">Uncharacterized protein</fullName>
    </submittedName>
</protein>
<sequence length="255" mass="28722">MSPQLAEILQDALNFTRYAASPFILNGRPDSIRLWLDALREQLSCLIAKVDRAMDAVALRPEGDTWTDEERILSHEWVRRHYPNETASTQAALRMAWRDGQRLRSAHPDSPRASAGTQFERLTLEALRALVPSDDKNSEWCRSAHELLQALPAGRGFRYLDINRTVIRDVFLKHGVFPAQSPRDIPNSACEAVEELLNHAEEADEYKHLYRDAARDLASIRQALNIPNDEIGIVGGVGLVLETIANLKRPQQTVA</sequence>